<organism evidence="14">
    <name type="scientific">viral metagenome</name>
    <dbReference type="NCBI Taxonomy" id="1070528"/>
    <lineage>
        <taxon>unclassified sequences</taxon>
        <taxon>metagenomes</taxon>
        <taxon>organismal metagenomes</taxon>
    </lineage>
</organism>
<dbReference type="EMBL" id="MN740275">
    <property type="protein sequence ID" value="QHT97315.1"/>
    <property type="molecule type" value="Genomic_DNA"/>
</dbReference>
<keyword evidence="9" id="KW-0460">Magnesium</keyword>
<evidence type="ECO:0000256" key="2">
    <source>
        <dbReference type="ARBA" id="ARBA00012418"/>
    </source>
</evidence>
<dbReference type="PANTHER" id="PTHR19376">
    <property type="entry name" value="DNA-DIRECTED RNA POLYMERASE"/>
    <property type="match status" value="1"/>
</dbReference>
<dbReference type="NCBIfam" id="NF006336">
    <property type="entry name" value="PRK08566.1"/>
    <property type="match status" value="1"/>
</dbReference>
<dbReference type="InterPro" id="IPR000722">
    <property type="entry name" value="RNA_pol_asu"/>
</dbReference>
<dbReference type="GO" id="GO:0003677">
    <property type="term" value="F:DNA binding"/>
    <property type="evidence" value="ECO:0007669"/>
    <property type="project" value="UniProtKB-KW"/>
</dbReference>
<sequence>MSIFQEMDYNSKIAKVIGLQFSILSPEEIKRRSVAEILTQETYDNDRPKIGGLFDPRMGTIDHGTKCPTDQLDNRQCPGYFGHIDLALKVFHVHYLKYTIQTLKCVCWKCSKLLVDIESDEVKDIISKKKGAARFNAIIELCSKVKRCGEYNINGCGSPRPSSMKKNPNGIGKIIVEWKLPTEEDRNNKQRIYWDAEDVHKIFRRISDEECEAMGFSRKFCRPEWLICSVLGVPPPAVRPSVRAANNTRMEDDLTHKLCDIVKTNRTLKHKLEQKANQKIIDEWYQLLQYHIATFVDNTIPGIPPAQQRSGRTLKSIKERLKSKEGRVRGNLMGKRVDYSARSVITPDPNISINVLGVPFEIAKNLTYPEIVTKYNINKITKIVRNGYSKYPGAKSIKRKSDGNIISLKVIDTSEYQLEIGDIVNRHLIDNDIVLFNRQPSLHKMSMMAHKIKVLPYKTFRLNVSVTTPYNADFDGDEMNMHVPQSLQSSIELEQLASVEKQIITPATHTPIIALVQDAIIGSYLFTRYDNYLTYSEVLDLLAWIPNFDGNLPEPDIRKGTAKEDIPEELNFPFYKYDTNQDLWSGRTIFSLIIPDINLKKNNMSYKNQSNFMNKVIINNGKIENGVLDKAILGTKSQGLVHVIHNQYGCDKTKEFLDNAQNLLTNWVLMSGFSVGLGDLMADLESNIKMSEIINDKKRNVIEIIEHVHKGIFENDTGKPDSEIFEMKVLSNLNKAADEAGQVGTRYLNSNNRMTNLVNSGSKGSNINIGQMIACVGQQAVDGKRIPYGFTDRTLPHFHKYDDGPTARGFVENSFVKGLTPIEFFFHAMGGREGLIDTAVKTSETGYIQRKLVKGMEDVRLVSDYTVRNASGQIIQFLYGEDGMDPIKIERQNIPTIKIDYLTLEKHYKLSFNDNWDRYLDKSTFKKFKKLKTKFVNNLFDNYFKDLLKDKQLIIERIHNFSLLESDTVFYPVNISRILLNAQQLFVKTKTLTDIDPVYILEKLNQLQNKLFINDNIYGENRIFMILLRSHLSPKKLIKELYINKLAFDYIISNITQQFFNSICEPGELVGVISAQSIGEPSTQMTLNTFHLAGVSSKSQVTRGLPRFKELLSTTKNVKSPYLTVFLKDEYAQNKEKASNIINELSITKIKDLVVSSEIYFDLNDKSQNTSENDLVNLFNEFEKLNEEYPIGEKNPWILKFKFNKKTMLDKNIKMIDIYHAIDSKFNTPLESDIHCIFTDDNANELILRLQYLNLSNETTDCVNPEEDTICILKTLETTILNDIVLSGINNITNASMSKYNDLCKFNMDSNSYEESPEWVIDTEGTNLIDIFKHPAVDCSRTISNDIHEVYNVLGLEAARSVLISEMSDVFESSGAYVNIRHISLLSDVMTSKGGLMSIDRHGINKSSRGPLAKCSFEETPDILAKAAIFGEIDNIKGVSANIMLGQEVPCGTGSIDIMFDEEKYMESLDSFVKEDKPKEVQASKAQDEEKSIFLDKLCQPNTLKDNLFDML</sequence>
<evidence type="ECO:0000256" key="10">
    <source>
        <dbReference type="ARBA" id="ARBA00023125"/>
    </source>
</evidence>
<evidence type="ECO:0000256" key="6">
    <source>
        <dbReference type="ARBA" id="ARBA00022695"/>
    </source>
</evidence>
<dbReference type="InterPro" id="IPR038120">
    <property type="entry name" value="Rpb1_funnel_sf"/>
</dbReference>
<accession>A0A6C0IY10</accession>
<keyword evidence="10" id="KW-0238">DNA-binding</keyword>
<comment type="similarity">
    <text evidence="1">Belongs to the RNA polymerase beta' chain family.</text>
</comment>
<keyword evidence="6" id="KW-0548">Nucleotidyltransferase</keyword>
<dbReference type="GO" id="GO:0046872">
    <property type="term" value="F:metal ion binding"/>
    <property type="evidence" value="ECO:0007669"/>
    <property type="project" value="UniProtKB-KW"/>
</dbReference>
<dbReference type="InterPro" id="IPR006592">
    <property type="entry name" value="RNA_pol_N"/>
</dbReference>
<dbReference type="InterPro" id="IPR007066">
    <property type="entry name" value="RNA_pol_Rpb1_3"/>
</dbReference>
<dbReference type="EC" id="2.7.7.6" evidence="2"/>
<dbReference type="Pfam" id="PF04998">
    <property type="entry name" value="RNA_pol_Rpb1_5"/>
    <property type="match status" value="1"/>
</dbReference>
<dbReference type="GO" id="GO:0006351">
    <property type="term" value="P:DNA-templated transcription"/>
    <property type="evidence" value="ECO:0007669"/>
    <property type="project" value="InterPro"/>
</dbReference>
<evidence type="ECO:0000256" key="12">
    <source>
        <dbReference type="ARBA" id="ARBA00073930"/>
    </source>
</evidence>
<dbReference type="CDD" id="cd02733">
    <property type="entry name" value="RNAP_II_RPB1_N"/>
    <property type="match status" value="1"/>
</dbReference>
<dbReference type="Gene3D" id="2.40.40.20">
    <property type="match status" value="1"/>
</dbReference>
<dbReference type="InterPro" id="IPR007083">
    <property type="entry name" value="RNA_pol_Rpb1_4"/>
</dbReference>
<feature type="domain" description="RNA polymerase N-terminal" evidence="13">
    <location>
        <begin position="224"/>
        <end position="527"/>
    </location>
</feature>
<dbReference type="Gene3D" id="3.30.1360.140">
    <property type="match status" value="1"/>
</dbReference>
<evidence type="ECO:0000256" key="9">
    <source>
        <dbReference type="ARBA" id="ARBA00022842"/>
    </source>
</evidence>
<dbReference type="InterPro" id="IPR007081">
    <property type="entry name" value="RNA_pol_Rpb1_5"/>
</dbReference>
<dbReference type="InterPro" id="IPR038593">
    <property type="entry name" value="RNA_pol_Rpb1_7_sf"/>
</dbReference>
<evidence type="ECO:0000256" key="3">
    <source>
        <dbReference type="ARBA" id="ARBA00016625"/>
    </source>
</evidence>
<dbReference type="Gene3D" id="1.10.150.390">
    <property type="match status" value="1"/>
</dbReference>
<evidence type="ECO:0000256" key="4">
    <source>
        <dbReference type="ARBA" id="ARBA00022478"/>
    </source>
</evidence>
<evidence type="ECO:0000256" key="7">
    <source>
        <dbReference type="ARBA" id="ARBA00022723"/>
    </source>
</evidence>
<dbReference type="FunFam" id="4.10.860.120:FF:000003">
    <property type="entry name" value="DNA-directed RNA polymerase subunit"/>
    <property type="match status" value="1"/>
</dbReference>
<dbReference type="InterPro" id="IPR042102">
    <property type="entry name" value="RNA_pol_Rpb1_3_sf"/>
</dbReference>
<dbReference type="PANTHER" id="PTHR19376:SF37">
    <property type="entry name" value="DNA-DIRECTED RNA POLYMERASE II SUBUNIT RPB1"/>
    <property type="match status" value="1"/>
</dbReference>
<dbReference type="Gene3D" id="6.20.50.80">
    <property type="match status" value="1"/>
</dbReference>
<evidence type="ECO:0000256" key="11">
    <source>
        <dbReference type="ARBA" id="ARBA00023163"/>
    </source>
</evidence>
<dbReference type="Pfam" id="PF00623">
    <property type="entry name" value="RNA_pol_Rpb1_2"/>
    <property type="match status" value="1"/>
</dbReference>
<dbReference type="Gene3D" id="3.30.1490.180">
    <property type="entry name" value="RNA polymerase ii"/>
    <property type="match status" value="1"/>
</dbReference>
<dbReference type="GO" id="GO:0005665">
    <property type="term" value="C:RNA polymerase II, core complex"/>
    <property type="evidence" value="ECO:0007669"/>
    <property type="project" value="TreeGrafter"/>
</dbReference>
<dbReference type="InterPro" id="IPR007075">
    <property type="entry name" value="RNA_pol_Rpb1_6"/>
</dbReference>
<keyword evidence="4" id="KW-0240">DNA-directed RNA polymerase</keyword>
<dbReference type="Pfam" id="PF04990">
    <property type="entry name" value="RNA_pol_Rpb1_7"/>
    <property type="match status" value="1"/>
</dbReference>
<proteinExistence type="inferred from homology"/>
<dbReference type="Pfam" id="PF04983">
    <property type="entry name" value="RNA_pol_Rpb1_3"/>
    <property type="match status" value="1"/>
</dbReference>
<keyword evidence="11" id="KW-0804">Transcription</keyword>
<dbReference type="Pfam" id="PF04997">
    <property type="entry name" value="RNA_pol_Rpb1_1"/>
    <property type="match status" value="1"/>
</dbReference>
<dbReference type="InterPro" id="IPR044893">
    <property type="entry name" value="RNA_pol_Rpb1_clamp_domain"/>
</dbReference>
<dbReference type="Gene3D" id="6.10.250.2940">
    <property type="match status" value="1"/>
</dbReference>
<keyword evidence="5" id="KW-0808">Transferase</keyword>
<dbReference type="InterPro" id="IPR007080">
    <property type="entry name" value="RNA_pol_Rpb1_1"/>
</dbReference>
<dbReference type="Gene3D" id="1.10.132.30">
    <property type="match status" value="1"/>
</dbReference>
<evidence type="ECO:0000256" key="8">
    <source>
        <dbReference type="ARBA" id="ARBA00022833"/>
    </source>
</evidence>
<name>A0A6C0IY10_9ZZZZ</name>
<evidence type="ECO:0000259" key="13">
    <source>
        <dbReference type="SMART" id="SM00663"/>
    </source>
</evidence>
<dbReference type="InterPro" id="IPR045867">
    <property type="entry name" value="DNA-dir_RpoC_beta_prime"/>
</dbReference>
<keyword evidence="8" id="KW-0862">Zinc</keyword>
<dbReference type="GO" id="GO:0003899">
    <property type="term" value="F:DNA-directed RNA polymerase activity"/>
    <property type="evidence" value="ECO:0007669"/>
    <property type="project" value="UniProtKB-EC"/>
</dbReference>
<dbReference type="SMART" id="SM00663">
    <property type="entry name" value="RPOLA_N"/>
    <property type="match status" value="1"/>
</dbReference>
<dbReference type="SUPFAM" id="SSF64484">
    <property type="entry name" value="beta and beta-prime subunits of DNA dependent RNA-polymerase"/>
    <property type="match status" value="1"/>
</dbReference>
<dbReference type="Gene3D" id="1.10.274.100">
    <property type="entry name" value="RNA polymerase Rpb1, domain 3"/>
    <property type="match status" value="1"/>
</dbReference>
<dbReference type="Gene3D" id="4.10.860.120">
    <property type="entry name" value="RNA polymerase II, clamp domain"/>
    <property type="match status" value="2"/>
</dbReference>
<dbReference type="Pfam" id="PF04992">
    <property type="entry name" value="RNA_pol_Rpb1_6"/>
    <property type="match status" value="1"/>
</dbReference>
<dbReference type="FunFam" id="2.40.40.20:FF:000019">
    <property type="entry name" value="DNA-directed RNA polymerase II subunit RPB1"/>
    <property type="match status" value="1"/>
</dbReference>
<dbReference type="InterPro" id="IPR007073">
    <property type="entry name" value="RNA_pol_Rpb1_7"/>
</dbReference>
<dbReference type="FunFam" id="1.10.150.390:FF:000001">
    <property type="entry name" value="DNA-directed RNA polymerase subunit"/>
    <property type="match status" value="1"/>
</dbReference>
<keyword evidence="7" id="KW-0479">Metal-binding</keyword>
<protein>
    <recommendedName>
        <fullName evidence="3">DNA-directed RNA polymerase II subunit RPB1</fullName>
        <ecNumber evidence="2">2.7.7.6</ecNumber>
    </recommendedName>
    <alternativeName>
        <fullName evidence="12">DNA-directed RNA polymerase II subunit rpb1</fullName>
    </alternativeName>
</protein>
<dbReference type="Pfam" id="PF05000">
    <property type="entry name" value="RNA_pol_Rpb1_4"/>
    <property type="match status" value="1"/>
</dbReference>
<dbReference type="CDD" id="cd02584">
    <property type="entry name" value="RNAP_II_Rpb1_C"/>
    <property type="match status" value="1"/>
</dbReference>
<evidence type="ECO:0000313" key="14">
    <source>
        <dbReference type="EMBL" id="QHT97315.1"/>
    </source>
</evidence>
<evidence type="ECO:0000256" key="5">
    <source>
        <dbReference type="ARBA" id="ARBA00022679"/>
    </source>
</evidence>
<reference evidence="14" key="1">
    <citation type="journal article" date="2020" name="Nature">
        <title>Giant virus diversity and host interactions through global metagenomics.</title>
        <authorList>
            <person name="Schulz F."/>
            <person name="Roux S."/>
            <person name="Paez-Espino D."/>
            <person name="Jungbluth S."/>
            <person name="Walsh D.A."/>
            <person name="Denef V.J."/>
            <person name="McMahon K.D."/>
            <person name="Konstantinidis K.T."/>
            <person name="Eloe-Fadrosh E.A."/>
            <person name="Kyrpides N.C."/>
            <person name="Woyke T."/>
        </authorList>
    </citation>
    <scope>NUCLEOTIDE SEQUENCE</scope>
    <source>
        <strain evidence="14">GVMAG-M-3300025138-11</strain>
    </source>
</reference>
<evidence type="ECO:0000256" key="1">
    <source>
        <dbReference type="ARBA" id="ARBA00006460"/>
    </source>
</evidence>